<dbReference type="Gene3D" id="3.30.2340.10">
    <property type="entry name" value="TruD, insertion domain"/>
    <property type="match status" value="1"/>
</dbReference>
<evidence type="ECO:0000256" key="3">
    <source>
        <dbReference type="ARBA" id="ARBA00023235"/>
    </source>
</evidence>
<evidence type="ECO:0000256" key="1">
    <source>
        <dbReference type="ARBA" id="ARBA00007953"/>
    </source>
</evidence>
<comment type="catalytic activity">
    <reaction evidence="4">
        <text>uridine(13) in tRNA = pseudouridine(13) in tRNA</text>
        <dbReference type="Rhea" id="RHEA:42540"/>
        <dbReference type="Rhea" id="RHEA-COMP:10105"/>
        <dbReference type="Rhea" id="RHEA-COMP:10106"/>
        <dbReference type="ChEBI" id="CHEBI:65314"/>
        <dbReference type="ChEBI" id="CHEBI:65315"/>
        <dbReference type="EC" id="5.4.99.27"/>
    </reaction>
</comment>
<sequence length="348" mass="38973">MDMANLTWLHGQPQASGVLKANPEDFVVVEDLGFTPDGEGEHLLVNIRKNGCNTQFVADYLARFAGVHGRAVSYAGLKDRHAVTEQWFCLHLPGKETPDLGRFELEGCEVLAAARHRRKLRIGTLKGNSFTLVLRHISDRDDVEQRLQAIAADGVPNYFGSQRFGHGGNNLTMARRWANDEIRVKERNKRSFYLSASRSALFNLVTSARLANQQQRSVLEGDALQLSGRGSWFVAKADELESVQQRVNDGELLITAPLPGDGEPGTAGAALDFEQQCLAQQPELLSLLKRERVDPARRALLLQPQNMQWNWWDDVTVELRFWLPAGSFATSVVREIMQQDNRDADITE</sequence>
<dbReference type="RefSeq" id="WP_054305166.1">
    <property type="nucleotide sequence ID" value="NZ_CAMIPJ010000002.1"/>
</dbReference>
<dbReference type="InterPro" id="IPR001656">
    <property type="entry name" value="PsdUridine_synth_TruD"/>
</dbReference>
<dbReference type="PANTHER" id="PTHR47811:SF1">
    <property type="entry name" value="TRNA PSEUDOURIDINE SYNTHASE D"/>
    <property type="match status" value="1"/>
</dbReference>
<dbReference type="NCBIfam" id="TIGR00094">
    <property type="entry name" value="tRNA_TruD_broad"/>
    <property type="match status" value="1"/>
</dbReference>
<gene>
    <name evidence="4 6" type="primary">truD</name>
    <name evidence="6" type="ORF">NCTC9419_03502</name>
</gene>
<name>A0A3S5DFC2_SERRU</name>
<dbReference type="Proteomes" id="UP000271603">
    <property type="component" value="Chromosome"/>
</dbReference>
<dbReference type="SUPFAM" id="SSF55120">
    <property type="entry name" value="Pseudouridine synthase"/>
    <property type="match status" value="1"/>
</dbReference>
<dbReference type="GO" id="GO:0005829">
    <property type="term" value="C:cytosol"/>
    <property type="evidence" value="ECO:0007669"/>
    <property type="project" value="TreeGrafter"/>
</dbReference>
<feature type="binding site" evidence="4">
    <location>
        <position position="128"/>
    </location>
    <ligand>
        <name>substrate</name>
    </ligand>
</feature>
<protein>
    <recommendedName>
        <fullName evidence="4">tRNA pseudouridine synthase D</fullName>
        <ecNumber evidence="4">5.4.99.27</ecNumber>
    </recommendedName>
    <alternativeName>
        <fullName evidence="4">tRNA pseudouridine(13) synthase</fullName>
    </alternativeName>
    <alternativeName>
        <fullName evidence="4">tRNA pseudouridylate synthase D</fullName>
    </alternativeName>
    <alternativeName>
        <fullName evidence="4">tRNA-uridine isomerase D</fullName>
    </alternativeName>
</protein>
<dbReference type="GO" id="GO:0003723">
    <property type="term" value="F:RNA binding"/>
    <property type="evidence" value="ECO:0007669"/>
    <property type="project" value="InterPro"/>
</dbReference>
<dbReference type="InterPro" id="IPR011760">
    <property type="entry name" value="PsdUridine_synth_TruD_insert"/>
</dbReference>
<dbReference type="NCBIfam" id="NF002155">
    <property type="entry name" value="PRK00984.1-4"/>
    <property type="match status" value="1"/>
</dbReference>
<accession>A0A3S5DFC2</accession>
<keyword evidence="3 4" id="KW-0413">Isomerase</keyword>
<dbReference type="EC" id="5.4.99.27" evidence="4"/>
<feature type="binding site" evidence="4">
    <location>
        <position position="328"/>
    </location>
    <ligand>
        <name>substrate</name>
    </ligand>
</feature>
<dbReference type="Gene3D" id="3.30.2350.20">
    <property type="entry name" value="TruD, catalytic domain"/>
    <property type="match status" value="1"/>
</dbReference>
<dbReference type="EMBL" id="LR134155">
    <property type="protein sequence ID" value="VEA71928.1"/>
    <property type="molecule type" value="Genomic_DNA"/>
</dbReference>
<proteinExistence type="inferred from homology"/>
<dbReference type="FunFam" id="3.30.2340.10:FF:000001">
    <property type="entry name" value="tRNA pseudouridine synthase D"/>
    <property type="match status" value="1"/>
</dbReference>
<dbReference type="GeneID" id="61764299"/>
<feature type="binding site" evidence="4">
    <location>
        <position position="26"/>
    </location>
    <ligand>
        <name>substrate</name>
    </ligand>
</feature>
<evidence type="ECO:0000313" key="7">
    <source>
        <dbReference type="Proteomes" id="UP000271603"/>
    </source>
</evidence>
<dbReference type="GO" id="GO:0160150">
    <property type="term" value="F:tRNA pseudouridine(13) synthase activity"/>
    <property type="evidence" value="ECO:0007669"/>
    <property type="project" value="UniProtKB-EC"/>
</dbReference>
<evidence type="ECO:0000256" key="4">
    <source>
        <dbReference type="HAMAP-Rule" id="MF_01082"/>
    </source>
</evidence>
<feature type="domain" description="TRUD" evidence="5">
    <location>
        <begin position="154"/>
        <end position="302"/>
    </location>
</feature>
<evidence type="ECO:0000313" key="6">
    <source>
        <dbReference type="EMBL" id="VEA71928.1"/>
    </source>
</evidence>
<dbReference type="FunFam" id="3.30.2350.20:FF:000001">
    <property type="entry name" value="tRNA pseudouridine synthase D"/>
    <property type="match status" value="1"/>
</dbReference>
<feature type="active site" description="Nucleophile" evidence="4">
    <location>
        <position position="79"/>
    </location>
</feature>
<dbReference type="AlphaFoldDB" id="A0A3S5DFC2"/>
<evidence type="ECO:0000256" key="2">
    <source>
        <dbReference type="ARBA" id="ARBA00022694"/>
    </source>
</evidence>
<keyword evidence="2 4" id="KW-0819">tRNA processing</keyword>
<dbReference type="InterPro" id="IPR043165">
    <property type="entry name" value="TruD_insert_sf"/>
</dbReference>
<dbReference type="GO" id="GO:0031119">
    <property type="term" value="P:tRNA pseudouridine synthesis"/>
    <property type="evidence" value="ECO:0007669"/>
    <property type="project" value="UniProtKB-UniRule"/>
</dbReference>
<dbReference type="Pfam" id="PF01142">
    <property type="entry name" value="TruD"/>
    <property type="match status" value="2"/>
</dbReference>
<dbReference type="PROSITE" id="PS50984">
    <property type="entry name" value="TRUD"/>
    <property type="match status" value="1"/>
</dbReference>
<dbReference type="PANTHER" id="PTHR47811">
    <property type="entry name" value="TRNA PSEUDOURIDINE SYNTHASE D"/>
    <property type="match status" value="1"/>
</dbReference>
<dbReference type="STRING" id="61652.AXX16_4314"/>
<comment type="function">
    <text evidence="4">Responsible for synthesis of pseudouridine from uracil-13 in transfer RNAs.</text>
</comment>
<dbReference type="InterPro" id="IPR020103">
    <property type="entry name" value="PsdUridine_synth_cat_dom_sf"/>
</dbReference>
<dbReference type="InterPro" id="IPR042214">
    <property type="entry name" value="TruD_catalytic"/>
</dbReference>
<dbReference type="InterPro" id="IPR020119">
    <property type="entry name" value="PsdUridine_synth_TruD_CS"/>
</dbReference>
<dbReference type="HAMAP" id="MF_01082">
    <property type="entry name" value="TruD"/>
    <property type="match status" value="1"/>
</dbReference>
<dbReference type="InterPro" id="IPR050170">
    <property type="entry name" value="TruD_pseudoU_synthase"/>
</dbReference>
<evidence type="ECO:0000259" key="5">
    <source>
        <dbReference type="PROSITE" id="PS50984"/>
    </source>
</evidence>
<dbReference type="PROSITE" id="PS01268">
    <property type="entry name" value="UPF0024"/>
    <property type="match status" value="1"/>
</dbReference>
<organism evidence="6 7">
    <name type="scientific">Serratia rubidaea</name>
    <name type="common">Serratia marinorubra</name>
    <dbReference type="NCBI Taxonomy" id="61652"/>
    <lineage>
        <taxon>Bacteria</taxon>
        <taxon>Pseudomonadati</taxon>
        <taxon>Pseudomonadota</taxon>
        <taxon>Gammaproteobacteria</taxon>
        <taxon>Enterobacterales</taxon>
        <taxon>Yersiniaceae</taxon>
        <taxon>Serratia</taxon>
    </lineage>
</organism>
<reference evidence="6 7" key="1">
    <citation type="submission" date="2018-12" db="EMBL/GenBank/DDBJ databases">
        <authorList>
            <consortium name="Pathogen Informatics"/>
        </authorList>
    </citation>
    <scope>NUCLEOTIDE SEQUENCE [LARGE SCALE GENOMIC DNA]</scope>
    <source>
        <strain evidence="6 7">NCTC9419</strain>
    </source>
</reference>
<comment type="similarity">
    <text evidence="1 4">Belongs to the pseudouridine synthase TruD family.</text>
</comment>
<dbReference type="CDD" id="cd02575">
    <property type="entry name" value="PseudoU_synth_EcTruD"/>
    <property type="match status" value="1"/>
</dbReference>